<feature type="transmembrane region" description="Helical" evidence="1">
    <location>
        <begin position="76"/>
        <end position="96"/>
    </location>
</feature>
<dbReference type="OrthoDB" id="9204514at2"/>
<dbReference type="RefSeq" id="WP_146215115.1">
    <property type="nucleotide sequence ID" value="NZ_CALCOA010000259.1"/>
</dbReference>
<accession>A0A318KKQ4</accession>
<name>A0A318KKQ4_9NEIS</name>
<dbReference type="AlphaFoldDB" id="A0A318KKQ4"/>
<dbReference type="Proteomes" id="UP000247555">
    <property type="component" value="Unassembled WGS sequence"/>
</dbReference>
<keyword evidence="1" id="KW-1133">Transmembrane helix</keyword>
<keyword evidence="1" id="KW-0472">Membrane</keyword>
<comment type="caution">
    <text evidence="2">The sequence shown here is derived from an EMBL/GenBank/DDBJ whole genome shotgun (WGS) entry which is preliminary data.</text>
</comment>
<protein>
    <submittedName>
        <fullName evidence="2">Uncharacterized protein</fullName>
    </submittedName>
</protein>
<reference evidence="2 3" key="1">
    <citation type="submission" date="2018-05" db="EMBL/GenBank/DDBJ databases">
        <title>Genomic Encyclopedia of Type Strains, Phase IV (KMG-IV): sequencing the most valuable type-strain genomes for metagenomic binning, comparative biology and taxonomic classification.</title>
        <authorList>
            <person name="Goeker M."/>
        </authorList>
    </citation>
    <scope>NUCLEOTIDE SEQUENCE [LARGE SCALE GENOMIC DNA]</scope>
    <source>
        <strain evidence="2 3">DSM 29661</strain>
    </source>
</reference>
<evidence type="ECO:0000313" key="3">
    <source>
        <dbReference type="Proteomes" id="UP000247555"/>
    </source>
</evidence>
<keyword evidence="1" id="KW-0812">Transmembrane</keyword>
<feature type="transmembrane region" description="Helical" evidence="1">
    <location>
        <begin position="211"/>
        <end position="231"/>
    </location>
</feature>
<dbReference type="EMBL" id="QJKI01000011">
    <property type="protein sequence ID" value="PXX78441.1"/>
    <property type="molecule type" value="Genomic_DNA"/>
</dbReference>
<feature type="transmembrane region" description="Helical" evidence="1">
    <location>
        <begin position="142"/>
        <end position="167"/>
    </location>
</feature>
<sequence>MSHIDIEDIANALCVLCMVLGLRLTNRLDRLAFWVLLLRVCMVFFTNDVLFPVSYMPDQLRYIRCAIMYRGEPSEWCMRFGYAVTVSSAAKVFAAFPMPFMVSVRSTSLVNMTLVIWMYLLLHRGGFLTEESRKFFLLYPSFILYSAIGVRDIFILLSMMMALYFLFERRQFLLGLACTYPLMFIKPQNFFMILVPFALTALAGESRGRMIMTVVLGFIFTFAMLLGAGYLGELNTYRANFYLEDGGMGQVELLSASPYLAIQLLSSAIGVLLMPMPWQAGGAFQLIQSVENLIVGAIVFAYWRRQPKPGMENKFLNLKLFLFSSMMIYGAVIFNYGTAARYRFPFLLLFVLFADRMTIAPAKKPKLDKTAKKTS</sequence>
<evidence type="ECO:0000313" key="2">
    <source>
        <dbReference type="EMBL" id="PXX78441.1"/>
    </source>
</evidence>
<feature type="transmembrane region" description="Helical" evidence="1">
    <location>
        <begin position="31"/>
        <end position="55"/>
    </location>
</feature>
<organism evidence="2 3">
    <name type="scientific">Rivihabitans pingtungensis</name>
    <dbReference type="NCBI Taxonomy" id="1054498"/>
    <lineage>
        <taxon>Bacteria</taxon>
        <taxon>Pseudomonadati</taxon>
        <taxon>Pseudomonadota</taxon>
        <taxon>Betaproteobacteria</taxon>
        <taxon>Neisseriales</taxon>
        <taxon>Aquaspirillaceae</taxon>
        <taxon>Rivihabitans</taxon>
    </lineage>
</organism>
<keyword evidence="3" id="KW-1185">Reference proteome</keyword>
<feature type="transmembrane region" description="Helical" evidence="1">
    <location>
        <begin position="102"/>
        <end position="122"/>
    </location>
</feature>
<proteinExistence type="predicted"/>
<gene>
    <name evidence="2" type="ORF">DFR34_11175</name>
</gene>
<feature type="transmembrane region" description="Helical" evidence="1">
    <location>
        <begin position="315"/>
        <end position="336"/>
    </location>
</feature>
<feature type="transmembrane region" description="Helical" evidence="1">
    <location>
        <begin position="282"/>
        <end position="303"/>
    </location>
</feature>
<evidence type="ECO:0000256" key="1">
    <source>
        <dbReference type="SAM" id="Phobius"/>
    </source>
</evidence>